<protein>
    <submittedName>
        <fullName evidence="2">Uncharacterized protein</fullName>
    </submittedName>
</protein>
<dbReference type="HOGENOM" id="CLU_2752343_0_0_5"/>
<feature type="region of interest" description="Disordered" evidence="1">
    <location>
        <begin position="1"/>
        <end position="70"/>
    </location>
</feature>
<reference evidence="2 3" key="1">
    <citation type="journal article" date="2013" name="Genome Announc.">
        <title>Genome sequences for three denitrifying bacterial strains isolated from a uranium- and nitrate-contaminated subsurface environment.</title>
        <authorList>
            <person name="Venkatramanan R."/>
            <person name="Prakash O."/>
            <person name="Woyke T."/>
            <person name="Chain P."/>
            <person name="Goodwin L.A."/>
            <person name="Watson D."/>
            <person name="Brooks S."/>
            <person name="Kostka J.E."/>
            <person name="Green S.J."/>
        </authorList>
    </citation>
    <scope>NUCLEOTIDE SEQUENCE [LARGE SCALE GENOMIC DNA]</scope>
    <source>
        <strain evidence="2 3">1NES1</strain>
    </source>
</reference>
<name>N0B3C5_9HYPH</name>
<keyword evidence="3" id="KW-1185">Reference proteome</keyword>
<evidence type="ECO:0000256" key="1">
    <source>
        <dbReference type="SAM" id="MobiDB-lite"/>
    </source>
</evidence>
<gene>
    <name evidence="2" type="ORF">HYPDE_28998</name>
</gene>
<accession>N0B3C5</accession>
<dbReference type="EMBL" id="CP005587">
    <property type="protein sequence ID" value="AGK57478.1"/>
    <property type="molecule type" value="Genomic_DNA"/>
</dbReference>
<organism evidence="2 3">
    <name type="scientific">Hyphomicrobium denitrificans 1NES1</name>
    <dbReference type="NCBI Taxonomy" id="670307"/>
    <lineage>
        <taxon>Bacteria</taxon>
        <taxon>Pseudomonadati</taxon>
        <taxon>Pseudomonadota</taxon>
        <taxon>Alphaproteobacteria</taxon>
        <taxon>Hyphomicrobiales</taxon>
        <taxon>Hyphomicrobiaceae</taxon>
        <taxon>Hyphomicrobium</taxon>
    </lineage>
</organism>
<proteinExistence type="predicted"/>
<dbReference type="KEGG" id="hdt:HYPDE_28998"/>
<dbReference type="AlphaFoldDB" id="N0B3C5"/>
<dbReference type="Proteomes" id="UP000005952">
    <property type="component" value="Chromosome"/>
</dbReference>
<evidence type="ECO:0000313" key="3">
    <source>
        <dbReference type="Proteomes" id="UP000005952"/>
    </source>
</evidence>
<evidence type="ECO:0000313" key="2">
    <source>
        <dbReference type="EMBL" id="AGK57478.1"/>
    </source>
</evidence>
<sequence length="70" mass="7531">MATPDTMRLESSGGKEPTLSRSERQQSSGLSAAIGKPHAVERCVKPPKRRSRERNSRIAPSNAALSKSGQ</sequence>